<dbReference type="WBParaSite" id="ES5_v2.g9039.t1">
    <property type="protein sequence ID" value="ES5_v2.g9039.t1"/>
    <property type="gene ID" value="ES5_v2.g9039"/>
</dbReference>
<protein>
    <submittedName>
        <fullName evidence="2">Uncharacterized protein</fullName>
    </submittedName>
</protein>
<evidence type="ECO:0000313" key="2">
    <source>
        <dbReference type="WBParaSite" id="ES5_v2.g9039.t1"/>
    </source>
</evidence>
<accession>A0AC34GVW8</accession>
<evidence type="ECO:0000313" key="1">
    <source>
        <dbReference type="Proteomes" id="UP000887579"/>
    </source>
</evidence>
<organism evidence="1 2">
    <name type="scientific">Panagrolaimus sp. ES5</name>
    <dbReference type="NCBI Taxonomy" id="591445"/>
    <lineage>
        <taxon>Eukaryota</taxon>
        <taxon>Metazoa</taxon>
        <taxon>Ecdysozoa</taxon>
        <taxon>Nematoda</taxon>
        <taxon>Chromadorea</taxon>
        <taxon>Rhabditida</taxon>
        <taxon>Tylenchina</taxon>
        <taxon>Panagrolaimomorpha</taxon>
        <taxon>Panagrolaimoidea</taxon>
        <taxon>Panagrolaimidae</taxon>
        <taxon>Panagrolaimus</taxon>
    </lineage>
</organism>
<reference evidence="2" key="1">
    <citation type="submission" date="2022-11" db="UniProtKB">
        <authorList>
            <consortium name="WormBaseParasite"/>
        </authorList>
    </citation>
    <scope>IDENTIFICATION</scope>
</reference>
<name>A0AC34GVW8_9BILA</name>
<proteinExistence type="predicted"/>
<sequence>MSKLNLVKSIDPEIDKEILQINADCDIFKLLSLSRTENGYVVKKFRKIPKNFDAEVLLDSTNPSKILISKACPCANVEELKSNLSAWNPIIMEEHASVFDALKEMVDHIVGLESGKKYFVIPQCRVEYGITAVNLNPNEDDIFLPIKGYTNLPFTESCVVSRFDKKFYITTKYKTNFNVLQKPHEITKEGHRIKLILSVDINNMPTLNHEGVLLSRVKNMPKKLKVEKTEMLPIIGFFDYASVICLWNDENNCYEFLDSWNGKFGKDLFLDFMFPKPKFVDSSTKVTSLSAAVYDLIKIMSMPPDDIKVDLKWKFTFTKDEDHPVLLEFYSLDGSQTHASPTYLMARILNEHIRAIKKATGKKPSKLGCRLLDEFESAEARKRVEAGLEQACKLIEIGFLLV</sequence>
<dbReference type="Proteomes" id="UP000887579">
    <property type="component" value="Unplaced"/>
</dbReference>